<protein>
    <submittedName>
        <fullName evidence="1">Uncharacterized protein</fullName>
    </submittedName>
</protein>
<evidence type="ECO:0000313" key="1">
    <source>
        <dbReference type="EMBL" id="AXX88204.1"/>
    </source>
</evidence>
<proteinExistence type="predicted"/>
<reference evidence="1 4" key="3">
    <citation type="submission" date="2018-08" db="EMBL/GenBank/DDBJ databases">
        <title>Complete genome of the Arcobacter marinus type strain JCM 15502.</title>
        <authorList>
            <person name="Miller W.G."/>
            <person name="Yee E."/>
            <person name="Huynh S."/>
            <person name="Parker C.T."/>
        </authorList>
    </citation>
    <scope>NUCLEOTIDE SEQUENCE [LARGE SCALE GENOMIC DNA]</scope>
    <source>
        <strain evidence="1 4">JCM 15502</strain>
    </source>
</reference>
<evidence type="ECO:0000313" key="3">
    <source>
        <dbReference type="Proteomes" id="UP000224740"/>
    </source>
</evidence>
<reference evidence="2" key="2">
    <citation type="submission" date="2017-09" db="EMBL/GenBank/DDBJ databases">
        <authorList>
            <person name="Perez-Cataluna A."/>
            <person name="Figueras M.J."/>
            <person name="Salas-Masso N."/>
        </authorList>
    </citation>
    <scope>NUCLEOTIDE SEQUENCE</scope>
    <source>
        <strain evidence="2">CECT 7727</strain>
    </source>
</reference>
<gene>
    <name evidence="1" type="ORF">AMRN_2503</name>
    <name evidence="2" type="ORF">CPH92_05185</name>
</gene>
<reference evidence="3" key="1">
    <citation type="submission" date="2017-09" db="EMBL/GenBank/DDBJ databases">
        <title>Arcobacter canalis sp. nov., a new species isolated from a water canal contaminated with urban sewage.</title>
        <authorList>
            <person name="Perez-Cataluna A."/>
            <person name="Salas-Masso N."/>
            <person name="Figueras M.J."/>
        </authorList>
    </citation>
    <scope>NUCLEOTIDE SEQUENCE [LARGE SCALE GENOMIC DNA]</scope>
    <source>
        <strain evidence="3">CECT 7727</strain>
    </source>
</reference>
<dbReference type="EMBL" id="NXAO01000020">
    <property type="protein sequence ID" value="PHO15737.1"/>
    <property type="molecule type" value="Genomic_DNA"/>
</dbReference>
<dbReference type="Proteomes" id="UP000224740">
    <property type="component" value="Unassembled WGS sequence"/>
</dbReference>
<dbReference type="EMBL" id="CP032101">
    <property type="protein sequence ID" value="AXX88204.1"/>
    <property type="molecule type" value="Genomic_DNA"/>
</dbReference>
<dbReference type="RefSeq" id="WP_099310684.1">
    <property type="nucleotide sequence ID" value="NZ_CP032101.1"/>
</dbReference>
<dbReference type="KEGG" id="amar:AMRN_2503"/>
<dbReference type="AlphaFoldDB" id="A0A347TNM6"/>
<sequence>MNKQELNEARTNPDFIKYLEETRIDALNTQNISALYEVLDSMLILDLDEKKINEVYEEILKISFFEVEKIVNDGKKLKLKENELYYIRSFYEHAIEKWSFQNIDGAKQLFFVLYNIIDDELLEDALKIHVIALSEAMDLDTFYEKKVDENSVLEDDSHGYFIVNFKFDIKNFLKENSTVLEKEYENLKYLLD</sequence>
<name>A0A347TNM6_9BACT</name>
<keyword evidence="3" id="KW-1185">Reference proteome</keyword>
<dbReference type="Proteomes" id="UP000264693">
    <property type="component" value="Chromosome"/>
</dbReference>
<organism evidence="1 4">
    <name type="scientific">Malaciobacter marinus</name>
    <dbReference type="NCBI Taxonomy" id="505249"/>
    <lineage>
        <taxon>Bacteria</taxon>
        <taxon>Pseudomonadati</taxon>
        <taxon>Campylobacterota</taxon>
        <taxon>Epsilonproteobacteria</taxon>
        <taxon>Campylobacterales</taxon>
        <taxon>Arcobacteraceae</taxon>
        <taxon>Malaciobacter</taxon>
    </lineage>
</organism>
<accession>A0A347TNM6</accession>
<evidence type="ECO:0000313" key="2">
    <source>
        <dbReference type="EMBL" id="PHO15737.1"/>
    </source>
</evidence>
<evidence type="ECO:0000313" key="4">
    <source>
        <dbReference type="Proteomes" id="UP000264693"/>
    </source>
</evidence>